<protein>
    <submittedName>
        <fullName evidence="1">Uncharacterized protein</fullName>
    </submittedName>
</protein>
<dbReference type="Proteomes" id="UP000316331">
    <property type="component" value="Unassembled WGS sequence"/>
</dbReference>
<evidence type="ECO:0000313" key="2">
    <source>
        <dbReference type="Proteomes" id="UP000316331"/>
    </source>
</evidence>
<sequence>MAREYSSSPADIDPRDVAEMPTIYSLDELAELVQGRENIYLRYSHGPERDRSSGPSRDFEADVALPGWSVTTVAPEEWWPRPTREWVARRLCKYADLGAQDDSRFPWLLTGRVVGRGPDHEPLVADFAPVARVAKSVVEEGLRVYRQSFDVGRDSTGDA</sequence>
<evidence type="ECO:0000313" key="1">
    <source>
        <dbReference type="EMBL" id="TQM25689.1"/>
    </source>
</evidence>
<keyword evidence="2" id="KW-1185">Reference proteome</keyword>
<dbReference type="InterPro" id="IPR046080">
    <property type="entry name" value="DUF6098"/>
</dbReference>
<reference evidence="1 2" key="1">
    <citation type="submission" date="2019-06" db="EMBL/GenBank/DDBJ databases">
        <title>Sequencing the genomes of 1000 actinobacteria strains.</title>
        <authorList>
            <person name="Klenk H.-P."/>
        </authorList>
    </citation>
    <scope>NUCLEOTIDE SEQUENCE [LARGE SCALE GENOMIC DNA]</scope>
    <source>
        <strain evidence="1 2">DSM 103495</strain>
    </source>
</reference>
<dbReference type="RefSeq" id="WP_246124434.1">
    <property type="nucleotide sequence ID" value="NZ_VFPG01000002.1"/>
</dbReference>
<comment type="caution">
    <text evidence="1">The sequence shown here is derived from an EMBL/GenBank/DDBJ whole genome shotgun (WGS) entry which is preliminary data.</text>
</comment>
<dbReference type="EMBL" id="VFPG01000002">
    <property type="protein sequence ID" value="TQM25689.1"/>
    <property type="molecule type" value="Genomic_DNA"/>
</dbReference>
<organism evidence="1 2">
    <name type="scientific">Nocardia bhagyanarayanae</name>
    <dbReference type="NCBI Taxonomy" id="1215925"/>
    <lineage>
        <taxon>Bacteria</taxon>
        <taxon>Bacillati</taxon>
        <taxon>Actinomycetota</taxon>
        <taxon>Actinomycetes</taxon>
        <taxon>Mycobacteriales</taxon>
        <taxon>Nocardiaceae</taxon>
        <taxon>Nocardia</taxon>
    </lineage>
</organism>
<dbReference type="Pfam" id="PF19593">
    <property type="entry name" value="DUF6098"/>
    <property type="match status" value="1"/>
</dbReference>
<accession>A0A543EVV0</accession>
<proteinExistence type="predicted"/>
<name>A0A543EVV0_9NOCA</name>
<dbReference type="AlphaFoldDB" id="A0A543EVV0"/>
<gene>
    <name evidence="1" type="ORF">FB390_5847</name>
</gene>